<dbReference type="InterPro" id="IPR015867">
    <property type="entry name" value="N-reg_PII/ATP_PRibTrfase_C"/>
</dbReference>
<keyword evidence="4 6" id="KW-1133">Transmembrane helix</keyword>
<dbReference type="InterPro" id="IPR019264">
    <property type="entry name" value="DUF2179"/>
</dbReference>
<dbReference type="Pfam" id="PF10035">
    <property type="entry name" value="DUF2179"/>
    <property type="match status" value="1"/>
</dbReference>
<comment type="subcellular location">
    <subcellularLocation>
        <location evidence="1">Cell membrane</location>
        <topology evidence="1">Multi-pass membrane protein</topology>
    </subcellularLocation>
</comment>
<dbReference type="Pfam" id="PF02588">
    <property type="entry name" value="YitT_membrane"/>
    <property type="match status" value="1"/>
</dbReference>
<dbReference type="InterPro" id="IPR051461">
    <property type="entry name" value="UPF0750_membrane"/>
</dbReference>
<feature type="domain" description="DUF2179" evidence="7">
    <location>
        <begin position="306"/>
        <end position="355"/>
    </location>
</feature>
<evidence type="ECO:0000256" key="1">
    <source>
        <dbReference type="ARBA" id="ARBA00004651"/>
    </source>
</evidence>
<feature type="transmembrane region" description="Helical" evidence="6">
    <location>
        <begin position="215"/>
        <end position="238"/>
    </location>
</feature>
<evidence type="ECO:0000256" key="6">
    <source>
        <dbReference type="SAM" id="Phobius"/>
    </source>
</evidence>
<evidence type="ECO:0000313" key="8">
    <source>
        <dbReference type="EMBL" id="UVD81757.1"/>
    </source>
</evidence>
<evidence type="ECO:0000256" key="4">
    <source>
        <dbReference type="ARBA" id="ARBA00022989"/>
    </source>
</evidence>
<accession>A0ABY5RAH6</accession>
<dbReference type="InterPro" id="IPR003740">
    <property type="entry name" value="YitT"/>
</dbReference>
<feature type="transmembrane region" description="Helical" evidence="6">
    <location>
        <begin position="125"/>
        <end position="143"/>
    </location>
</feature>
<feature type="transmembrane region" description="Helical" evidence="6">
    <location>
        <begin position="101"/>
        <end position="118"/>
    </location>
</feature>
<name>A0ABY5RAH6_9MOLU</name>
<dbReference type="PANTHER" id="PTHR33545:SF5">
    <property type="entry name" value="UPF0750 MEMBRANE PROTEIN YITT"/>
    <property type="match status" value="1"/>
</dbReference>
<protein>
    <submittedName>
        <fullName evidence="8">YitT family protein</fullName>
    </submittedName>
</protein>
<keyword evidence="3 6" id="KW-0812">Transmembrane</keyword>
<evidence type="ECO:0000256" key="3">
    <source>
        <dbReference type="ARBA" id="ARBA00022692"/>
    </source>
</evidence>
<evidence type="ECO:0000259" key="7">
    <source>
        <dbReference type="Pfam" id="PF10035"/>
    </source>
</evidence>
<dbReference type="RefSeq" id="WP_258210931.1">
    <property type="nucleotide sequence ID" value="NZ_CP102734.1"/>
</dbReference>
<evidence type="ECO:0000256" key="5">
    <source>
        <dbReference type="ARBA" id="ARBA00023136"/>
    </source>
</evidence>
<keyword evidence="5 6" id="KW-0472">Membrane</keyword>
<keyword evidence="2" id="KW-1003">Cell membrane</keyword>
<proteinExistence type="predicted"/>
<gene>
    <name evidence="8" type="ORF">NV226_00330</name>
</gene>
<sequence length="366" mass="42079">MFKFNNKKGNNPFHLSSIKFHKKLWHNHCIDNERIILTNNHKLNILDFIRRYPYGLLMMIISSLIFSLGINIFVIRSQTIPTGLTAIPIVLSYIWPSIQNYFSLIYLAVNLPLIIIFFNKVKKSFIYLTLFWMICQIGWEQIINIKVINNFLIHHTTIVPGWTAQSSNNLWLVIVYTLIGVLLATIAIGLSWKFGGSSGGTDIISYYYSTRKQKAIGKFMLTISLSIAFCSLLLLFILGKTGLAQHSSINELFGIRTFATLIWVVTLSTGVNIIYPKYKKVLVTVYTTMHEDIRNHLNEIKYWHSFNIWEGISGYTGRKIQKIETVVLVLEVNFLIKHIKAIDPQSWITVREVSILSGKLDTTKID</sequence>
<dbReference type="PANTHER" id="PTHR33545">
    <property type="entry name" value="UPF0750 MEMBRANE PROTEIN YITT-RELATED"/>
    <property type="match status" value="1"/>
</dbReference>
<feature type="transmembrane region" description="Helical" evidence="6">
    <location>
        <begin position="170"/>
        <end position="194"/>
    </location>
</feature>
<dbReference type="Gene3D" id="3.30.70.120">
    <property type="match status" value="1"/>
</dbReference>
<keyword evidence="9" id="KW-1185">Reference proteome</keyword>
<feature type="transmembrane region" description="Helical" evidence="6">
    <location>
        <begin position="52"/>
        <end position="75"/>
    </location>
</feature>
<dbReference type="EMBL" id="CP102734">
    <property type="protein sequence ID" value="UVD81757.1"/>
    <property type="molecule type" value="Genomic_DNA"/>
</dbReference>
<organism evidence="8 9">
    <name type="scientific">Mycoplasma iguanae</name>
    <dbReference type="NCBI Taxonomy" id="292461"/>
    <lineage>
        <taxon>Bacteria</taxon>
        <taxon>Bacillati</taxon>
        <taxon>Mycoplasmatota</taxon>
        <taxon>Mollicutes</taxon>
        <taxon>Mycoplasmataceae</taxon>
        <taxon>Mycoplasma</taxon>
    </lineage>
</organism>
<feature type="transmembrane region" description="Helical" evidence="6">
    <location>
        <begin position="258"/>
        <end position="275"/>
    </location>
</feature>
<dbReference type="Proteomes" id="UP001059252">
    <property type="component" value="Chromosome"/>
</dbReference>
<evidence type="ECO:0000313" key="9">
    <source>
        <dbReference type="Proteomes" id="UP001059252"/>
    </source>
</evidence>
<evidence type="ECO:0000256" key="2">
    <source>
        <dbReference type="ARBA" id="ARBA00022475"/>
    </source>
</evidence>
<reference evidence="8" key="1">
    <citation type="submission" date="2022-08" db="EMBL/GenBank/DDBJ databases">
        <title>Complete genome of Mycoplasma iguanae type strain 2327.</title>
        <authorList>
            <person name="Spergser J."/>
        </authorList>
    </citation>
    <scope>NUCLEOTIDE SEQUENCE</scope>
    <source>
        <strain evidence="8">2327</strain>
    </source>
</reference>